<accession>A0ABX5V3V6</accession>
<dbReference type="EMBL" id="CP034036">
    <property type="protein sequence ID" value="QCR05780.1"/>
    <property type="molecule type" value="Genomic_DNA"/>
</dbReference>
<keyword evidence="2" id="KW-1185">Reference proteome</keyword>
<dbReference type="Proteomes" id="UP000303847">
    <property type="component" value="Chromosome"/>
</dbReference>
<protein>
    <recommendedName>
        <fullName evidence="3">DUF3224 domain-containing protein</fullName>
    </recommendedName>
</protein>
<dbReference type="RefSeq" id="WP_136163841.1">
    <property type="nucleotide sequence ID" value="NZ_CP034036.1"/>
</dbReference>
<name>A0ABX5V3V6_9GAMM</name>
<evidence type="ECO:0000313" key="2">
    <source>
        <dbReference type="Proteomes" id="UP000303847"/>
    </source>
</evidence>
<proteinExistence type="predicted"/>
<evidence type="ECO:0000313" key="1">
    <source>
        <dbReference type="EMBL" id="QCR05780.1"/>
    </source>
</evidence>
<reference evidence="1 2" key="1">
    <citation type="submission" date="2018-11" db="EMBL/GenBank/DDBJ databases">
        <title>Genome sequences of Brenneria nigrifluens and Brenneria rubrifaciens.</title>
        <authorList>
            <person name="Poret-Peterson A.T."/>
            <person name="McClean A.E."/>
            <person name="Kluepfel D.A."/>
        </authorList>
    </citation>
    <scope>NUCLEOTIDE SEQUENCE [LARGE SCALE GENOMIC DNA]</scope>
    <source>
        <strain evidence="1 2">ATCC 13028</strain>
    </source>
</reference>
<sequence>MINRTRTFCGDCFLDDGSEFRFETFTLTVCGDIVAKISGNCPYGPYSGEIRMVRLDGIYHGQGNITYSGHSDHSFTMSILELTIDSSCHIAKGIWRENGMVDHFQGDLELVFSN</sequence>
<gene>
    <name evidence="1" type="ORF">EH206_17290</name>
</gene>
<evidence type="ECO:0008006" key="3">
    <source>
        <dbReference type="Google" id="ProtNLM"/>
    </source>
</evidence>
<organism evidence="1 2">
    <name type="scientific">Brenneria nigrifluens DSM 30175 = ATCC 13028</name>
    <dbReference type="NCBI Taxonomy" id="1121120"/>
    <lineage>
        <taxon>Bacteria</taxon>
        <taxon>Pseudomonadati</taxon>
        <taxon>Pseudomonadota</taxon>
        <taxon>Gammaproteobacteria</taxon>
        <taxon>Enterobacterales</taxon>
        <taxon>Pectobacteriaceae</taxon>
        <taxon>Brenneria</taxon>
    </lineage>
</organism>